<dbReference type="Gene3D" id="1.10.3910.10">
    <property type="entry name" value="SP0561-like"/>
    <property type="match status" value="1"/>
</dbReference>
<dbReference type="InterPro" id="IPR038062">
    <property type="entry name" value="ScdA-like_N_sf"/>
</dbReference>
<evidence type="ECO:0000313" key="4">
    <source>
        <dbReference type="Proteomes" id="UP000180254"/>
    </source>
</evidence>
<dbReference type="PANTHER" id="PTHR39966">
    <property type="entry name" value="BLL2471 PROTEIN-RELATED"/>
    <property type="match status" value="1"/>
</dbReference>
<dbReference type="Gene3D" id="3.30.450.20">
    <property type="entry name" value="PAS domain"/>
    <property type="match status" value="1"/>
</dbReference>
<dbReference type="RefSeq" id="WP_071061293.1">
    <property type="nucleotide sequence ID" value="NZ_MKIE01000002.1"/>
</dbReference>
<dbReference type="EMBL" id="MKIE01000002">
    <property type="protein sequence ID" value="OHW62679.1"/>
    <property type="molecule type" value="Genomic_DNA"/>
</dbReference>
<gene>
    <name evidence="3" type="ORF">EUAN_04630</name>
</gene>
<reference evidence="3 4" key="1">
    <citation type="submission" date="2016-09" db="EMBL/GenBank/DDBJ databases">
        <title>Genome sequence of Eubacterium angustum.</title>
        <authorList>
            <person name="Poehlein A."/>
            <person name="Daniel R."/>
        </authorList>
    </citation>
    <scope>NUCLEOTIDE SEQUENCE [LARGE SCALE GENOMIC DNA]</scope>
    <source>
        <strain evidence="3 4">DSM 1989</strain>
    </source>
</reference>
<dbReference type="Pfam" id="PF13596">
    <property type="entry name" value="PAS_10"/>
    <property type="match status" value="1"/>
</dbReference>
<sequence length="514" mass="59430">MKMEQHVKIDEAKIEKLMRVKLSYLKGELDLESAREKIREITDRVTAQEFAICEQKLQEHGISDDEIAERIEEIVSIFDGVLQSDELEVQSGHPIRTYIEEVKAIRVVLEQIKEEQSGKFIKNRWLELYEKLSEISVHFARKQNQLFPALEGKGFDKPSKVMWTLENRIRDIIKEARAYLESDEDEKFLSMQVEVMELVEDMMQKEMEILFPTALEMISDEEFVKMRIGDDEIGYCLIENPPAYKPELGVSEGIKSEANGELLKDLAKLLQKHGLDTSEDSEKVLDVRQGKLTLEQINLIFRHLKVDLSYVDENEIAQFYSDTTHRVFPRSPGVIGRKVENCHPRESVSTVKEIIRAFREGEQEEAEFWLEMGGKFIYIVYTAVRDDNGKFRGVLEMMQDATHVRSLEGSQRLLSWENEKRDADHEKDIKVEVKSKDNSYGITKDTLIGELVKKYPHIKSFMLGLSPNYSKLKNPILFKTMANMATMEMIASRGGFETQELIDKIVAEIDSNES</sequence>
<dbReference type="SUPFAM" id="SSF55785">
    <property type="entry name" value="PYP-like sensor domain (PAS domain)"/>
    <property type="match status" value="1"/>
</dbReference>
<protein>
    <recommendedName>
        <fullName evidence="5">Hemerythrin HHE cation binding domain protein</fullName>
    </recommendedName>
</protein>
<name>A0A1S1VAD1_9FIRM</name>
<proteinExistence type="predicted"/>
<dbReference type="AlphaFoldDB" id="A0A1S1VAD1"/>
<dbReference type="STRING" id="39480.EUAN_04630"/>
<dbReference type="Gene3D" id="1.20.120.520">
    <property type="entry name" value="nmb1532 protein domain like"/>
    <property type="match status" value="1"/>
</dbReference>
<evidence type="ECO:0000259" key="2">
    <source>
        <dbReference type="Pfam" id="PF08984"/>
    </source>
</evidence>
<dbReference type="InterPro" id="IPR015077">
    <property type="entry name" value="DUF1858"/>
</dbReference>
<feature type="domain" description="DUF1858" evidence="2">
    <location>
        <begin position="442"/>
        <end position="502"/>
    </location>
</feature>
<comment type="caution">
    <text evidence="3">The sequence shown here is derived from an EMBL/GenBank/DDBJ whole genome shotgun (WGS) entry which is preliminary data.</text>
</comment>
<dbReference type="Pfam" id="PF08984">
    <property type="entry name" value="DUF1858"/>
    <property type="match status" value="1"/>
</dbReference>
<dbReference type="PANTHER" id="PTHR39966:SF3">
    <property type="entry name" value="DUF438 DOMAIN-CONTAINING PROTEIN"/>
    <property type="match status" value="1"/>
</dbReference>
<keyword evidence="4" id="KW-1185">Reference proteome</keyword>
<evidence type="ECO:0000313" key="3">
    <source>
        <dbReference type="EMBL" id="OHW62679.1"/>
    </source>
</evidence>
<dbReference type="InterPro" id="IPR012312">
    <property type="entry name" value="Hemerythrin-like"/>
</dbReference>
<evidence type="ECO:0000259" key="1">
    <source>
        <dbReference type="Pfam" id="PF01814"/>
    </source>
</evidence>
<dbReference type="SUPFAM" id="SSF140683">
    <property type="entry name" value="SP0561-like"/>
    <property type="match status" value="1"/>
</dbReference>
<organism evidence="3 4">
    <name type="scientific">Andreesenia angusta</name>
    <dbReference type="NCBI Taxonomy" id="39480"/>
    <lineage>
        <taxon>Bacteria</taxon>
        <taxon>Bacillati</taxon>
        <taxon>Bacillota</taxon>
        <taxon>Tissierellia</taxon>
        <taxon>Tissierellales</taxon>
        <taxon>Gottschalkiaceae</taxon>
        <taxon>Andreesenia</taxon>
    </lineage>
</organism>
<dbReference type="GO" id="GO:0005886">
    <property type="term" value="C:plasma membrane"/>
    <property type="evidence" value="ECO:0007669"/>
    <property type="project" value="TreeGrafter"/>
</dbReference>
<accession>A0A1S1VAD1</accession>
<evidence type="ECO:0008006" key="5">
    <source>
        <dbReference type="Google" id="ProtNLM"/>
    </source>
</evidence>
<dbReference type="InterPro" id="IPR035965">
    <property type="entry name" value="PAS-like_dom_sf"/>
</dbReference>
<dbReference type="Pfam" id="PF01814">
    <property type="entry name" value="Hemerythrin"/>
    <property type="match status" value="1"/>
</dbReference>
<dbReference type="Proteomes" id="UP000180254">
    <property type="component" value="Unassembled WGS sequence"/>
</dbReference>
<feature type="domain" description="Hemerythrin-like" evidence="1">
    <location>
        <begin position="103"/>
        <end position="214"/>
    </location>
</feature>